<name>A0ABR3XQX4_9EURO</name>
<accession>A0ABR3XQX4</accession>
<dbReference type="Pfam" id="PF08240">
    <property type="entry name" value="ADH_N"/>
    <property type="match status" value="1"/>
</dbReference>
<dbReference type="Proteomes" id="UP001583193">
    <property type="component" value="Unassembled WGS sequence"/>
</dbReference>
<dbReference type="PANTHER" id="PTHR43401:SF2">
    <property type="entry name" value="L-THREONINE 3-DEHYDROGENASE"/>
    <property type="match status" value="1"/>
</dbReference>
<dbReference type="SUPFAM" id="SSF50129">
    <property type="entry name" value="GroES-like"/>
    <property type="match status" value="1"/>
</dbReference>
<comment type="caution">
    <text evidence="5">The sequence shown here is derived from an EMBL/GenBank/DDBJ whole genome shotgun (WGS) entry which is preliminary data.</text>
</comment>
<dbReference type="Gene3D" id="3.90.180.10">
    <property type="entry name" value="Medium-chain alcohol dehydrogenases, catalytic domain"/>
    <property type="match status" value="1"/>
</dbReference>
<keyword evidence="2" id="KW-0862">Zinc</keyword>
<dbReference type="PROSITE" id="PS00059">
    <property type="entry name" value="ADH_ZINC"/>
    <property type="match status" value="1"/>
</dbReference>
<keyword evidence="1" id="KW-0479">Metal-binding</keyword>
<feature type="domain" description="Alcohol dehydrogenase-like N-terminal" evidence="4">
    <location>
        <begin position="41"/>
        <end position="132"/>
    </location>
</feature>
<dbReference type="InterPro" id="IPR013154">
    <property type="entry name" value="ADH-like_N"/>
</dbReference>
<keyword evidence="3" id="KW-0560">Oxidoreductase</keyword>
<dbReference type="InterPro" id="IPR002328">
    <property type="entry name" value="ADH_Zn_CS"/>
</dbReference>
<evidence type="ECO:0000313" key="5">
    <source>
        <dbReference type="EMBL" id="KAL1878395.1"/>
    </source>
</evidence>
<proteinExistence type="predicted"/>
<dbReference type="EMBL" id="JAVDPF010000012">
    <property type="protein sequence ID" value="KAL1878395.1"/>
    <property type="molecule type" value="Genomic_DNA"/>
</dbReference>
<evidence type="ECO:0000256" key="3">
    <source>
        <dbReference type="ARBA" id="ARBA00023002"/>
    </source>
</evidence>
<evidence type="ECO:0000259" key="4">
    <source>
        <dbReference type="Pfam" id="PF08240"/>
    </source>
</evidence>
<evidence type="ECO:0000256" key="1">
    <source>
        <dbReference type="ARBA" id="ARBA00022723"/>
    </source>
</evidence>
<gene>
    <name evidence="5" type="ORF">Plec18167_004467</name>
</gene>
<sequence>MGESTCHEAIEELQIPEFMKAIRYVEPKMFTLVTIPVPRPGANEVLIKVKSCGICGSDLHIHSGDLDTRMPVITGHETSGIVVKKGDTVSMFQLGNKVTADNSELCGHCYYCRLGKPLYCENFAAHGLHRKFESLAASSSWLKPSY</sequence>
<dbReference type="InterPro" id="IPR050129">
    <property type="entry name" value="Zn_alcohol_dh"/>
</dbReference>
<protein>
    <recommendedName>
        <fullName evidence="4">Alcohol dehydrogenase-like N-terminal domain-containing protein</fullName>
    </recommendedName>
</protein>
<keyword evidence="6" id="KW-1185">Reference proteome</keyword>
<evidence type="ECO:0000313" key="6">
    <source>
        <dbReference type="Proteomes" id="UP001583193"/>
    </source>
</evidence>
<reference evidence="5 6" key="1">
    <citation type="journal article" date="2024" name="IMA Fungus">
        <title>IMA Genome - F19 : A genome assembly and annotation guide to empower mycologists, including annotated draft genome sequences of Ceratocystis pirilliformis, Diaporthe australafricana, Fusarium ophioides, Paecilomyces lecythidis, and Sporothrix stenoceras.</title>
        <authorList>
            <person name="Aylward J."/>
            <person name="Wilson A.M."/>
            <person name="Visagie C.M."/>
            <person name="Spraker J."/>
            <person name="Barnes I."/>
            <person name="Buitendag C."/>
            <person name="Ceriani C."/>
            <person name="Del Mar Angel L."/>
            <person name="du Plessis D."/>
            <person name="Fuchs T."/>
            <person name="Gasser K."/>
            <person name="Kramer D."/>
            <person name="Li W."/>
            <person name="Munsamy K."/>
            <person name="Piso A."/>
            <person name="Price J.L."/>
            <person name="Sonnekus B."/>
            <person name="Thomas C."/>
            <person name="van der Nest A."/>
            <person name="van Dijk A."/>
            <person name="van Heerden A."/>
            <person name="van Vuuren N."/>
            <person name="Yilmaz N."/>
            <person name="Duong T.A."/>
            <person name="van der Merwe N.A."/>
            <person name="Wingfield M.J."/>
            <person name="Wingfield B.D."/>
        </authorList>
    </citation>
    <scope>NUCLEOTIDE SEQUENCE [LARGE SCALE GENOMIC DNA]</scope>
    <source>
        <strain evidence="5 6">CMW 18167</strain>
    </source>
</reference>
<dbReference type="InterPro" id="IPR011032">
    <property type="entry name" value="GroES-like_sf"/>
</dbReference>
<evidence type="ECO:0000256" key="2">
    <source>
        <dbReference type="ARBA" id="ARBA00022833"/>
    </source>
</evidence>
<dbReference type="PANTHER" id="PTHR43401">
    <property type="entry name" value="L-THREONINE 3-DEHYDROGENASE"/>
    <property type="match status" value="1"/>
</dbReference>
<organism evidence="5 6">
    <name type="scientific">Paecilomyces lecythidis</name>
    <dbReference type="NCBI Taxonomy" id="3004212"/>
    <lineage>
        <taxon>Eukaryota</taxon>
        <taxon>Fungi</taxon>
        <taxon>Dikarya</taxon>
        <taxon>Ascomycota</taxon>
        <taxon>Pezizomycotina</taxon>
        <taxon>Eurotiomycetes</taxon>
        <taxon>Eurotiomycetidae</taxon>
        <taxon>Eurotiales</taxon>
        <taxon>Thermoascaceae</taxon>
        <taxon>Paecilomyces</taxon>
    </lineage>
</organism>